<dbReference type="AlphaFoldDB" id="A0A0K2UIN0"/>
<protein>
    <submittedName>
        <fullName evidence="1">Uncharacterized protein</fullName>
    </submittedName>
</protein>
<accession>A0A0K2UIN0</accession>
<feature type="non-terminal residue" evidence="1">
    <location>
        <position position="1"/>
    </location>
</feature>
<name>A0A0K2UIN0_LEPSM</name>
<evidence type="ECO:0000313" key="1">
    <source>
        <dbReference type="EMBL" id="CDW37802.1"/>
    </source>
</evidence>
<proteinExistence type="predicted"/>
<sequence length="83" mass="9485">FNKDQTRFQIYLPDCEVLLLLLFIGEWSLGGRGGGFDDETPEEDTLAPGDRGRLPFPSYLSILPSRLRQFIIRGVNKSSLERR</sequence>
<reference evidence="1" key="1">
    <citation type="submission" date="2014-05" db="EMBL/GenBank/DDBJ databases">
        <authorList>
            <person name="Chronopoulou M."/>
        </authorList>
    </citation>
    <scope>NUCLEOTIDE SEQUENCE</scope>
    <source>
        <tissue evidence="1">Whole organism</tissue>
    </source>
</reference>
<organism evidence="1">
    <name type="scientific">Lepeophtheirus salmonis</name>
    <name type="common">Salmon louse</name>
    <name type="synonym">Caligus salmonis</name>
    <dbReference type="NCBI Taxonomy" id="72036"/>
    <lineage>
        <taxon>Eukaryota</taxon>
        <taxon>Metazoa</taxon>
        <taxon>Ecdysozoa</taxon>
        <taxon>Arthropoda</taxon>
        <taxon>Crustacea</taxon>
        <taxon>Multicrustacea</taxon>
        <taxon>Hexanauplia</taxon>
        <taxon>Copepoda</taxon>
        <taxon>Siphonostomatoida</taxon>
        <taxon>Caligidae</taxon>
        <taxon>Lepeophtheirus</taxon>
    </lineage>
</organism>
<dbReference type="EMBL" id="HACA01020441">
    <property type="protein sequence ID" value="CDW37802.1"/>
    <property type="molecule type" value="Transcribed_RNA"/>
</dbReference>